<dbReference type="PANTHER" id="PTHR15948:SF0">
    <property type="entry name" value="GOLGI PH REGULATOR A-RELATED"/>
    <property type="match status" value="1"/>
</dbReference>
<comment type="subcellular location">
    <subcellularLocation>
        <location evidence="1">Membrane</location>
        <topology evidence="1">Multi-pass membrane protein</topology>
    </subcellularLocation>
</comment>
<dbReference type="InterPro" id="IPR025969">
    <property type="entry name" value="ABA_GPCR_dom"/>
</dbReference>
<evidence type="ECO:0000313" key="8">
    <source>
        <dbReference type="EMBL" id="OSX58447.1"/>
    </source>
</evidence>
<evidence type="ECO:0000259" key="7">
    <source>
        <dbReference type="Pfam" id="PF12537"/>
    </source>
</evidence>
<name>A0A1X6MPW2_9APHY</name>
<keyword evidence="9" id="KW-1185">Reference proteome</keyword>
<feature type="transmembrane region" description="Helical" evidence="5">
    <location>
        <begin position="393"/>
        <end position="414"/>
    </location>
</feature>
<evidence type="ECO:0000256" key="3">
    <source>
        <dbReference type="ARBA" id="ARBA00022989"/>
    </source>
</evidence>
<dbReference type="PANTHER" id="PTHR15948">
    <property type="entry name" value="G-PROTEIN COUPLED RECEPTOR 89-RELATED"/>
    <property type="match status" value="1"/>
</dbReference>
<dbReference type="EMBL" id="KZ110604">
    <property type="protein sequence ID" value="OSX58447.1"/>
    <property type="molecule type" value="Genomic_DNA"/>
</dbReference>
<accession>A0A1X6MPW2</accession>
<evidence type="ECO:0000256" key="5">
    <source>
        <dbReference type="SAM" id="Phobius"/>
    </source>
</evidence>
<gene>
    <name evidence="8" type="ORF">POSPLADRAFT_1049281</name>
</gene>
<protein>
    <recommendedName>
        <fullName evidence="10">Abscisic acid G-protein coupled receptor-like domain-containing protein</fullName>
    </recommendedName>
</protein>
<dbReference type="InterPro" id="IPR015672">
    <property type="entry name" value="GPHR/GTG"/>
</dbReference>
<dbReference type="Pfam" id="PF12537">
    <property type="entry name" value="GPHR_N"/>
    <property type="match status" value="1"/>
</dbReference>
<organism evidence="8 9">
    <name type="scientific">Postia placenta MAD-698-R-SB12</name>
    <dbReference type="NCBI Taxonomy" id="670580"/>
    <lineage>
        <taxon>Eukaryota</taxon>
        <taxon>Fungi</taxon>
        <taxon>Dikarya</taxon>
        <taxon>Basidiomycota</taxon>
        <taxon>Agaricomycotina</taxon>
        <taxon>Agaricomycetes</taxon>
        <taxon>Polyporales</taxon>
        <taxon>Adustoporiaceae</taxon>
        <taxon>Rhodonia</taxon>
    </lineage>
</organism>
<evidence type="ECO:0000256" key="2">
    <source>
        <dbReference type="ARBA" id="ARBA00022692"/>
    </source>
</evidence>
<evidence type="ECO:0000256" key="4">
    <source>
        <dbReference type="ARBA" id="ARBA00023136"/>
    </source>
</evidence>
<dbReference type="GeneID" id="36324651"/>
<dbReference type="Pfam" id="PF12430">
    <property type="entry name" value="ABA_GPCR"/>
    <property type="match status" value="1"/>
</dbReference>
<proteinExistence type="predicted"/>
<keyword evidence="4 5" id="KW-0472">Membrane</keyword>
<evidence type="ECO:0000313" key="9">
    <source>
        <dbReference type="Proteomes" id="UP000194127"/>
    </source>
</evidence>
<dbReference type="AlphaFoldDB" id="A0A1X6MPW2"/>
<dbReference type="InterPro" id="IPR022535">
    <property type="entry name" value="Golgi_pH-regulator_cons_dom"/>
</dbReference>
<dbReference type="RefSeq" id="XP_024335241.1">
    <property type="nucleotide sequence ID" value="XM_024479701.1"/>
</dbReference>
<feature type="transmembrane region" description="Helical" evidence="5">
    <location>
        <begin position="479"/>
        <end position="501"/>
    </location>
</feature>
<feature type="domain" description="Golgi pH regulator conserved" evidence="7">
    <location>
        <begin position="188"/>
        <end position="249"/>
    </location>
</feature>
<reference evidence="8 9" key="1">
    <citation type="submission" date="2017-04" db="EMBL/GenBank/DDBJ databases">
        <title>Genome Sequence of the Model Brown-Rot Fungus Postia placenta SB12.</title>
        <authorList>
            <consortium name="DOE Joint Genome Institute"/>
            <person name="Gaskell J."/>
            <person name="Kersten P."/>
            <person name="Larrondo L.F."/>
            <person name="Canessa P."/>
            <person name="Martinez D."/>
            <person name="Hibbett D."/>
            <person name="Schmoll M."/>
            <person name="Kubicek C.P."/>
            <person name="Martinez A.T."/>
            <person name="Yadav J."/>
            <person name="Master E."/>
            <person name="Magnuson J.K."/>
            <person name="James T."/>
            <person name="Yaver D."/>
            <person name="Berka R."/>
            <person name="Labutti K."/>
            <person name="Lipzen A."/>
            <person name="Aerts A."/>
            <person name="Barry K."/>
            <person name="Henrissat B."/>
            <person name="Blanchette R."/>
            <person name="Grigoriev I."/>
            <person name="Cullen D."/>
        </authorList>
    </citation>
    <scope>NUCLEOTIDE SEQUENCE [LARGE SCALE GENOMIC DNA]</scope>
    <source>
        <strain evidence="8 9">MAD-698-R-SB12</strain>
    </source>
</reference>
<sequence length="511" mass="56247">MSGSTVALETALLTGSRLCLFFACRKYLLRNLYHDLQDLSAHSSNDTGIPLDDTGVELDTLPTSTTTPSTRRDAVVVAKRPFHSTISRAMFSLCFSESCTMFLLLMCQAIDIFHVRARLLNWNISLSLLLAAILALIPLSYSLVLSDRMHMRQRPSALRVCLNMVPVGLFLFFLSYIPLPSALPSANIVVTALSRLTVLGTIILGALSGFGAINTAWTFFPVPFPTEEDVRIADDGLRRIQHDLLQRRADVQKLEAAQQPDPDASWFSKMMPSFSGDPQLSSVRQELSGLEALEYQMSRNLEQLKQRQADAKFARTLAGKAFNWGGRLFALYCAYRIINSILNLLLPSRRSSDPEEAAKAGADMISMGLAYLVGLLPSVHIPPEDVAVISRQISLALVGVIILSSLRLVLRGVARVLRVTSRNLGASLMLLILAQLMGIYLLSTLVQLRTSFPPPPVRPDTGANEDSVNLFSTLPEYQLFGALFDGSFLIAAGASALVRWFSDRINRLSEE</sequence>
<evidence type="ECO:0000259" key="6">
    <source>
        <dbReference type="Pfam" id="PF12430"/>
    </source>
</evidence>
<evidence type="ECO:0000256" key="1">
    <source>
        <dbReference type="ARBA" id="ARBA00004141"/>
    </source>
</evidence>
<feature type="transmembrane region" description="Helical" evidence="5">
    <location>
        <begin position="197"/>
        <end position="220"/>
    </location>
</feature>
<evidence type="ECO:0008006" key="10">
    <source>
        <dbReference type="Google" id="ProtNLM"/>
    </source>
</evidence>
<keyword evidence="2 5" id="KW-0812">Transmembrane</keyword>
<dbReference type="Proteomes" id="UP000194127">
    <property type="component" value="Unassembled WGS sequence"/>
</dbReference>
<feature type="transmembrane region" description="Helical" evidence="5">
    <location>
        <begin position="124"/>
        <end position="145"/>
    </location>
</feature>
<dbReference type="OrthoDB" id="264392at2759"/>
<feature type="domain" description="Abscisic acid G-protein coupled receptor-like" evidence="6">
    <location>
        <begin position="313"/>
        <end position="503"/>
    </location>
</feature>
<feature type="transmembrane region" description="Helical" evidence="5">
    <location>
        <begin position="426"/>
        <end position="446"/>
    </location>
</feature>
<keyword evidence="3 5" id="KW-1133">Transmembrane helix</keyword>
<feature type="transmembrane region" description="Helical" evidence="5">
    <location>
        <begin position="89"/>
        <end position="112"/>
    </location>
</feature>
<feature type="transmembrane region" description="Helical" evidence="5">
    <location>
        <begin position="157"/>
        <end position="177"/>
    </location>
</feature>
<dbReference type="GO" id="GO:0016020">
    <property type="term" value="C:membrane"/>
    <property type="evidence" value="ECO:0007669"/>
    <property type="project" value="UniProtKB-SubCell"/>
</dbReference>